<name>A0ACC4UA20_9CORY</name>
<proteinExistence type="predicted"/>
<comment type="caution">
    <text evidence="1">The sequence shown here is derived from an EMBL/GenBank/DDBJ whole genome shotgun (WGS) entry which is preliminary data.</text>
</comment>
<reference evidence="1" key="1">
    <citation type="submission" date="2015-04" db="EMBL/GenBank/DDBJ databases">
        <title>Draft Genome Sequences of Three Species of Emerging Human-Pathogenic Corynebacteria.</title>
        <authorList>
            <person name="Pacheco L.G."/>
            <person name="Mattos-Guaraldi A.L."/>
            <person name="Santos C.S."/>
            <person name="Veras A.O."/>
            <person name="Guimaraes L.C."/>
            <person name="Abreu V."/>
            <person name="Pereira F.L."/>
            <person name="Soares S.C."/>
            <person name="Dorella F.A."/>
            <person name="Carvalho A.F."/>
            <person name="Leal C.G."/>
            <person name="Figueiredo H.C."/>
            <person name="Ramos J.N."/>
            <person name="Vieira V."/>
            <person name="Farfour E."/>
            <person name="Guiso N."/>
            <person name="Hirata R.Jr."/>
            <person name="Ramos R.T."/>
            <person name="Azevedo V."/>
            <person name="Silva A."/>
        </authorList>
    </citation>
    <scope>NUCLEOTIDE SEQUENCE</scope>
    <source>
        <strain evidence="1">1941</strain>
    </source>
</reference>
<evidence type="ECO:0000313" key="1">
    <source>
        <dbReference type="EMBL" id="KKO79122.1"/>
    </source>
</evidence>
<sequence length="207" mass="22285">MLIANRYYRITTTSIVDKISAEGTTMTDPAKKAKKERNDIGAAIFIAVLTIALILPNYARDVFDGAFNTALSAAVPEGLGAHNLDGGAYWMLMIALILKIVAIFAAAGFIFSLARTMQQGKLFNPRSTRSLNGLAVCIFVWAIARFGIEGMGNNWAANDLGIDWWANQTGTPLAELAIPYIAVCVLILFSVAIKRGSALEEDVDGLV</sequence>
<protein>
    <submittedName>
        <fullName evidence="1">Uncharacterized protein</fullName>
    </submittedName>
</protein>
<gene>
    <name evidence="1" type="ORF">WU87_07605</name>
</gene>
<keyword evidence="2" id="KW-1185">Reference proteome</keyword>
<dbReference type="Proteomes" id="UP000034245">
    <property type="component" value="Unassembled WGS sequence"/>
</dbReference>
<evidence type="ECO:0000313" key="2">
    <source>
        <dbReference type="Proteomes" id="UP000034245"/>
    </source>
</evidence>
<organism evidence="1 2">
    <name type="scientific">Corynebacterium minutissimum</name>
    <dbReference type="NCBI Taxonomy" id="38301"/>
    <lineage>
        <taxon>Bacteria</taxon>
        <taxon>Bacillati</taxon>
        <taxon>Actinomycetota</taxon>
        <taxon>Actinomycetes</taxon>
        <taxon>Mycobacteriales</taxon>
        <taxon>Corynebacteriaceae</taxon>
        <taxon>Corynebacterium</taxon>
    </lineage>
</organism>
<dbReference type="EMBL" id="LAYQ01000016">
    <property type="protein sequence ID" value="KKO79122.1"/>
    <property type="molecule type" value="Genomic_DNA"/>
</dbReference>
<accession>A0ACC4UA20</accession>